<name>A0A914V2N5_9BILA</name>
<reference evidence="3" key="1">
    <citation type="submission" date="2022-11" db="UniProtKB">
        <authorList>
            <consortium name="WormBaseParasite"/>
        </authorList>
    </citation>
    <scope>IDENTIFICATION</scope>
</reference>
<accession>A0A914V2N5</accession>
<evidence type="ECO:0000256" key="1">
    <source>
        <dbReference type="SAM" id="MobiDB-lite"/>
    </source>
</evidence>
<protein>
    <submittedName>
        <fullName evidence="3">Uncharacterized protein</fullName>
    </submittedName>
</protein>
<evidence type="ECO:0000313" key="3">
    <source>
        <dbReference type="WBParaSite" id="PSAMB.scaffold1477size30977.g13402.t1"/>
    </source>
</evidence>
<feature type="region of interest" description="Disordered" evidence="1">
    <location>
        <begin position="1"/>
        <end position="25"/>
    </location>
</feature>
<dbReference type="Proteomes" id="UP000887566">
    <property type="component" value="Unplaced"/>
</dbReference>
<feature type="compositionally biased region" description="Acidic residues" evidence="1">
    <location>
        <begin position="10"/>
        <end position="24"/>
    </location>
</feature>
<sequence>MVRNGREGLIDEAEPAPESPDDGDQAIGYLFRRRLDTAPRFAQTDGRSARRRDQRSSLMIAFPVRPARARFRSLDTGRRRCLRRLPHQSYVCLSPASVDSARRMVQVSTTSSAPLYF</sequence>
<proteinExistence type="predicted"/>
<organism evidence="2 3">
    <name type="scientific">Plectus sambesii</name>
    <dbReference type="NCBI Taxonomy" id="2011161"/>
    <lineage>
        <taxon>Eukaryota</taxon>
        <taxon>Metazoa</taxon>
        <taxon>Ecdysozoa</taxon>
        <taxon>Nematoda</taxon>
        <taxon>Chromadorea</taxon>
        <taxon>Plectida</taxon>
        <taxon>Plectina</taxon>
        <taxon>Plectoidea</taxon>
        <taxon>Plectidae</taxon>
        <taxon>Plectus</taxon>
    </lineage>
</organism>
<evidence type="ECO:0000313" key="2">
    <source>
        <dbReference type="Proteomes" id="UP000887566"/>
    </source>
</evidence>
<dbReference type="WBParaSite" id="PSAMB.scaffold1477size30977.g13402.t1">
    <property type="protein sequence ID" value="PSAMB.scaffold1477size30977.g13402.t1"/>
    <property type="gene ID" value="PSAMB.scaffold1477size30977.g13402"/>
</dbReference>
<dbReference type="AlphaFoldDB" id="A0A914V2N5"/>
<keyword evidence="2" id="KW-1185">Reference proteome</keyword>